<feature type="domain" description="F-box" evidence="1">
    <location>
        <begin position="4"/>
        <end position="49"/>
    </location>
</feature>
<reference evidence="2" key="1">
    <citation type="submission" date="2021-10" db="EMBL/GenBank/DDBJ databases">
        <authorList>
            <person name="Piombo E."/>
        </authorList>
    </citation>
    <scope>NUCLEOTIDE SEQUENCE</scope>
</reference>
<dbReference type="EMBL" id="CABFNO020001273">
    <property type="protein sequence ID" value="CAG9976205.1"/>
    <property type="molecule type" value="Genomic_DNA"/>
</dbReference>
<dbReference type="AlphaFoldDB" id="A0A9N9U6Y6"/>
<sequence length="454" mass="51607">MDELANLDELPSEIKSMIINGCDKDDLQSLLLTSTRLKDVVERKLYEEITLDETESKGDAVMAIANSPRAGIVRTITYAPHDPQPMQSDDHDAEIELSEATIEVLRSLHKFPALETFRFRCDIGGWDYNNWPHGAYHFWMYTREMAEGALAAESEEPCRRLLNGSLVALCESAGAFKALELYNLPPIPTQEGSYSVFRTDKWLALVRGLKSFDLQLAGCEGGGALNMTCAHQEYIADFVDHTIKNLNSVERLRLAGDPEGTIGHYDEQESFDWTILDLPCLKEFELEWSSFESGLPQFLAKHAKQTLEEIHLRRCFTMSLDAWEHILKGIQESQPPKLVKMRIEPYPVLKSTTFGGSENYDDLPPQFVEKWEQGEVTFDVELDRRFRRFVIAETCESYGALQIKDDDYDSDLEGEEFENQMEEFGSDLDEAKLDGDWKAVQDICARNSIKAAKA</sequence>
<dbReference type="PROSITE" id="PS50181">
    <property type="entry name" value="FBOX"/>
    <property type="match status" value="1"/>
</dbReference>
<dbReference type="OrthoDB" id="5410873at2759"/>
<organism evidence="2 3">
    <name type="scientific">Clonostachys byssicola</name>
    <dbReference type="NCBI Taxonomy" id="160290"/>
    <lineage>
        <taxon>Eukaryota</taxon>
        <taxon>Fungi</taxon>
        <taxon>Dikarya</taxon>
        <taxon>Ascomycota</taxon>
        <taxon>Pezizomycotina</taxon>
        <taxon>Sordariomycetes</taxon>
        <taxon>Hypocreomycetidae</taxon>
        <taxon>Hypocreales</taxon>
        <taxon>Bionectriaceae</taxon>
        <taxon>Clonostachys</taxon>
    </lineage>
</organism>
<evidence type="ECO:0000259" key="1">
    <source>
        <dbReference type="PROSITE" id="PS50181"/>
    </source>
</evidence>
<evidence type="ECO:0000313" key="3">
    <source>
        <dbReference type="Proteomes" id="UP000754883"/>
    </source>
</evidence>
<comment type="caution">
    <text evidence="2">The sequence shown here is derived from an EMBL/GenBank/DDBJ whole genome shotgun (WGS) entry which is preliminary data.</text>
</comment>
<evidence type="ECO:0000313" key="2">
    <source>
        <dbReference type="EMBL" id="CAG9976205.1"/>
    </source>
</evidence>
<proteinExistence type="predicted"/>
<gene>
    <name evidence="2" type="ORF">CBYS24578_00014111</name>
</gene>
<protein>
    <recommendedName>
        <fullName evidence="1">F-box domain-containing protein</fullName>
    </recommendedName>
</protein>
<name>A0A9N9U6Y6_9HYPO</name>
<accession>A0A9N9U6Y6</accession>
<dbReference type="InterPro" id="IPR001810">
    <property type="entry name" value="F-box_dom"/>
</dbReference>
<dbReference type="Proteomes" id="UP000754883">
    <property type="component" value="Unassembled WGS sequence"/>
</dbReference>
<keyword evidence="3" id="KW-1185">Reference proteome</keyword>